<dbReference type="OrthoDB" id="448427at2759"/>
<accession>T0PW20</accession>
<dbReference type="GeneID" id="19953213"/>
<dbReference type="EMBL" id="JH767181">
    <property type="protein sequence ID" value="EQC29714.1"/>
    <property type="molecule type" value="Genomic_DNA"/>
</dbReference>
<dbReference type="Pfam" id="PF00153">
    <property type="entry name" value="Mito_carr"/>
    <property type="match status" value="1"/>
</dbReference>
<dbReference type="GO" id="GO:0031966">
    <property type="term" value="C:mitochondrial membrane"/>
    <property type="evidence" value="ECO:0007669"/>
    <property type="project" value="UniProtKB-SubCell"/>
</dbReference>
<protein>
    <submittedName>
        <fullName evidence="11">Uncharacterized protein</fullName>
    </submittedName>
</protein>
<dbReference type="PROSITE" id="PS51257">
    <property type="entry name" value="PROKAR_LIPOPROTEIN"/>
    <property type="match status" value="1"/>
</dbReference>
<dbReference type="PANTHER" id="PTHR45758:SF4">
    <property type="entry name" value="MITOFERRIN-1"/>
    <property type="match status" value="1"/>
</dbReference>
<evidence type="ECO:0000313" key="11">
    <source>
        <dbReference type="EMBL" id="EQC29714.1"/>
    </source>
</evidence>
<dbReference type="SUPFAM" id="SSF103506">
    <property type="entry name" value="Mitochondrial carrier"/>
    <property type="match status" value="1"/>
</dbReference>
<keyword evidence="5" id="KW-1133">Transmembrane helix</keyword>
<comment type="subcellular location">
    <subcellularLocation>
        <location evidence="1">Mitochondrion membrane</location>
        <topology evidence="1">Multi-pass membrane protein</topology>
    </subcellularLocation>
</comment>
<evidence type="ECO:0000256" key="8">
    <source>
        <dbReference type="PROSITE-ProRule" id="PRU00282"/>
    </source>
</evidence>
<evidence type="ECO:0000256" key="2">
    <source>
        <dbReference type="ARBA" id="ARBA00006375"/>
    </source>
</evidence>
<feature type="repeat" description="Solcar" evidence="8">
    <location>
        <begin position="52"/>
        <end position="128"/>
    </location>
</feature>
<sequence length="128" mass="13751">MAFTRLVASRGLFRGISPVLAATLPATVLGCAVNNAGDFDNINIENEDGTVDTQIMARITGLAAITLLGNEIVMTPMEVVKQRMQLGRYASATDCMRSILRDEGLHGFYRGLPTSVAMMAPLVYVDVS</sequence>
<dbReference type="PANTHER" id="PTHR45758">
    <property type="entry name" value="MITOFERRIN-1-RELATED"/>
    <property type="match status" value="1"/>
</dbReference>
<dbReference type="STRING" id="1156394.T0PW20"/>
<dbReference type="GO" id="GO:0015093">
    <property type="term" value="F:ferrous iron transmembrane transporter activity"/>
    <property type="evidence" value="ECO:0007669"/>
    <property type="project" value="TreeGrafter"/>
</dbReference>
<evidence type="ECO:0000256" key="7">
    <source>
        <dbReference type="ARBA" id="ARBA00023136"/>
    </source>
</evidence>
<keyword evidence="3 9" id="KW-0813">Transport</keyword>
<dbReference type="InParanoid" id="T0PW20"/>
<dbReference type="AlphaFoldDB" id="T0PW20"/>
<dbReference type="GO" id="GO:0048250">
    <property type="term" value="P:iron import into the mitochondrion"/>
    <property type="evidence" value="ECO:0007669"/>
    <property type="project" value="TreeGrafter"/>
</dbReference>
<dbReference type="InterPro" id="IPR018108">
    <property type="entry name" value="MCP_transmembrane"/>
</dbReference>
<reference evidence="11 12" key="1">
    <citation type="submission" date="2012-04" db="EMBL/GenBank/DDBJ databases">
        <title>The Genome Sequence of Saprolegnia declina VS20.</title>
        <authorList>
            <consortium name="The Broad Institute Genome Sequencing Platform"/>
            <person name="Russ C."/>
            <person name="Nusbaum C."/>
            <person name="Tyler B."/>
            <person name="van West P."/>
            <person name="Dieguez-Uribeondo J."/>
            <person name="de Bruijn I."/>
            <person name="Tripathy S."/>
            <person name="Jiang R."/>
            <person name="Young S.K."/>
            <person name="Zeng Q."/>
            <person name="Gargeya S."/>
            <person name="Fitzgerald M."/>
            <person name="Haas B."/>
            <person name="Abouelleil A."/>
            <person name="Alvarado L."/>
            <person name="Arachchi H.M."/>
            <person name="Berlin A."/>
            <person name="Chapman S.B."/>
            <person name="Goldberg J."/>
            <person name="Griggs A."/>
            <person name="Gujja S."/>
            <person name="Hansen M."/>
            <person name="Howarth C."/>
            <person name="Imamovic A."/>
            <person name="Larimer J."/>
            <person name="McCowen C."/>
            <person name="Montmayeur A."/>
            <person name="Murphy C."/>
            <person name="Neiman D."/>
            <person name="Pearson M."/>
            <person name="Priest M."/>
            <person name="Roberts A."/>
            <person name="Saif S."/>
            <person name="Shea T."/>
            <person name="Sisk P."/>
            <person name="Sykes S."/>
            <person name="Wortman J."/>
            <person name="Nusbaum C."/>
            <person name="Birren B."/>
        </authorList>
    </citation>
    <scope>NUCLEOTIDE SEQUENCE [LARGE SCALE GENOMIC DNA]</scope>
    <source>
        <strain evidence="11 12">VS20</strain>
    </source>
</reference>
<organism evidence="11 12">
    <name type="scientific">Saprolegnia diclina (strain VS20)</name>
    <dbReference type="NCBI Taxonomy" id="1156394"/>
    <lineage>
        <taxon>Eukaryota</taxon>
        <taxon>Sar</taxon>
        <taxon>Stramenopiles</taxon>
        <taxon>Oomycota</taxon>
        <taxon>Saprolegniomycetes</taxon>
        <taxon>Saprolegniales</taxon>
        <taxon>Saprolegniaceae</taxon>
        <taxon>Saprolegnia</taxon>
    </lineage>
</organism>
<feature type="signal peptide" evidence="10">
    <location>
        <begin position="1"/>
        <end position="21"/>
    </location>
</feature>
<dbReference type="RefSeq" id="XP_008616780.1">
    <property type="nucleotide sequence ID" value="XM_008618558.1"/>
</dbReference>
<keyword evidence="4 8" id="KW-0812">Transmembrane</keyword>
<dbReference type="PROSITE" id="PS50920">
    <property type="entry name" value="SOLCAR"/>
    <property type="match status" value="1"/>
</dbReference>
<evidence type="ECO:0000256" key="6">
    <source>
        <dbReference type="ARBA" id="ARBA00023128"/>
    </source>
</evidence>
<evidence type="ECO:0000256" key="3">
    <source>
        <dbReference type="ARBA" id="ARBA00022448"/>
    </source>
</evidence>
<dbReference type="InterPro" id="IPR023395">
    <property type="entry name" value="MCP_dom_sf"/>
</dbReference>
<evidence type="ECO:0000313" key="12">
    <source>
        <dbReference type="Proteomes" id="UP000030762"/>
    </source>
</evidence>
<keyword evidence="7 8" id="KW-0472">Membrane</keyword>
<keyword evidence="6" id="KW-0496">Mitochondrion</keyword>
<dbReference type="Gene3D" id="1.50.40.10">
    <property type="entry name" value="Mitochondrial carrier domain"/>
    <property type="match status" value="1"/>
</dbReference>
<evidence type="ECO:0000256" key="10">
    <source>
        <dbReference type="SAM" id="SignalP"/>
    </source>
</evidence>
<keyword evidence="12" id="KW-1185">Reference proteome</keyword>
<dbReference type="VEuPathDB" id="FungiDB:SDRG_12486"/>
<evidence type="ECO:0000256" key="4">
    <source>
        <dbReference type="ARBA" id="ARBA00022692"/>
    </source>
</evidence>
<evidence type="ECO:0000256" key="9">
    <source>
        <dbReference type="RuleBase" id="RU000488"/>
    </source>
</evidence>
<keyword evidence="10" id="KW-0732">Signal</keyword>
<dbReference type="eggNOG" id="KOG0760">
    <property type="taxonomic scope" value="Eukaryota"/>
</dbReference>
<dbReference type="Proteomes" id="UP000030762">
    <property type="component" value="Unassembled WGS sequence"/>
</dbReference>
<comment type="similarity">
    <text evidence="2 9">Belongs to the mitochondrial carrier (TC 2.A.29) family.</text>
</comment>
<evidence type="ECO:0000256" key="5">
    <source>
        <dbReference type="ARBA" id="ARBA00022989"/>
    </source>
</evidence>
<evidence type="ECO:0000256" key="1">
    <source>
        <dbReference type="ARBA" id="ARBA00004225"/>
    </source>
</evidence>
<name>T0PW20_SAPDV</name>
<proteinExistence type="inferred from homology"/>
<gene>
    <name evidence="11" type="ORF">SDRG_12486</name>
</gene>
<feature type="chain" id="PRO_5004569077" evidence="10">
    <location>
        <begin position="22"/>
        <end position="128"/>
    </location>
</feature>